<evidence type="ECO:0000256" key="6">
    <source>
        <dbReference type="ARBA" id="ARBA00022692"/>
    </source>
</evidence>
<dbReference type="EMBL" id="FQZO01000011">
    <property type="protein sequence ID" value="SHJ95196.1"/>
    <property type="molecule type" value="Genomic_DNA"/>
</dbReference>
<gene>
    <name evidence="13" type="ORF">SAMN05444401_0218</name>
</gene>
<feature type="domain" description="Histidine kinase" evidence="12">
    <location>
        <begin position="121"/>
        <end position="328"/>
    </location>
</feature>
<keyword evidence="8 11" id="KW-1133">Transmembrane helix</keyword>
<keyword evidence="9" id="KW-0902">Two-component regulatory system</keyword>
<keyword evidence="6 11" id="KW-0812">Transmembrane</keyword>
<protein>
    <recommendedName>
        <fullName evidence="3">histidine kinase</fullName>
        <ecNumber evidence="3">2.7.13.3</ecNumber>
    </recommendedName>
</protein>
<dbReference type="PANTHER" id="PTHR45453">
    <property type="entry name" value="PHOSPHATE REGULON SENSOR PROTEIN PHOR"/>
    <property type="match status" value="1"/>
</dbReference>
<proteinExistence type="predicted"/>
<keyword evidence="5" id="KW-0808">Transferase</keyword>
<evidence type="ECO:0000256" key="3">
    <source>
        <dbReference type="ARBA" id="ARBA00012438"/>
    </source>
</evidence>
<dbReference type="RefSeq" id="WP_073012081.1">
    <property type="nucleotide sequence ID" value="NZ_FQZO01000011.1"/>
</dbReference>
<evidence type="ECO:0000256" key="8">
    <source>
        <dbReference type="ARBA" id="ARBA00022989"/>
    </source>
</evidence>
<dbReference type="GO" id="GO:0004721">
    <property type="term" value="F:phosphoprotein phosphatase activity"/>
    <property type="evidence" value="ECO:0007669"/>
    <property type="project" value="TreeGrafter"/>
</dbReference>
<organism evidence="13 14">
    <name type="scientific">Clostridium amylolyticum</name>
    <dbReference type="NCBI Taxonomy" id="1121298"/>
    <lineage>
        <taxon>Bacteria</taxon>
        <taxon>Bacillati</taxon>
        <taxon>Bacillota</taxon>
        <taxon>Clostridia</taxon>
        <taxon>Eubacteriales</taxon>
        <taxon>Clostridiaceae</taxon>
        <taxon>Clostridium</taxon>
    </lineage>
</organism>
<dbReference type="PROSITE" id="PS50109">
    <property type="entry name" value="HIS_KIN"/>
    <property type="match status" value="1"/>
</dbReference>
<keyword evidence="4" id="KW-1003">Cell membrane</keyword>
<dbReference type="Gene3D" id="3.30.565.10">
    <property type="entry name" value="Histidine kinase-like ATPase, C-terminal domain"/>
    <property type="match status" value="1"/>
</dbReference>
<dbReference type="PRINTS" id="PR00344">
    <property type="entry name" value="BCTRLSENSOR"/>
</dbReference>
<dbReference type="EC" id="2.7.13.3" evidence="3"/>
<accession>A0A1M6NHT7</accession>
<evidence type="ECO:0000256" key="1">
    <source>
        <dbReference type="ARBA" id="ARBA00000085"/>
    </source>
</evidence>
<dbReference type="Pfam" id="PF02518">
    <property type="entry name" value="HATPase_c"/>
    <property type="match status" value="1"/>
</dbReference>
<dbReference type="InterPro" id="IPR004358">
    <property type="entry name" value="Sig_transdc_His_kin-like_C"/>
</dbReference>
<dbReference type="SMART" id="SM00387">
    <property type="entry name" value="HATPase_c"/>
    <property type="match status" value="1"/>
</dbReference>
<dbReference type="PANTHER" id="PTHR45453:SF2">
    <property type="entry name" value="HISTIDINE KINASE"/>
    <property type="match status" value="1"/>
</dbReference>
<dbReference type="GO" id="GO:0005886">
    <property type="term" value="C:plasma membrane"/>
    <property type="evidence" value="ECO:0007669"/>
    <property type="project" value="UniProtKB-SubCell"/>
</dbReference>
<evidence type="ECO:0000256" key="7">
    <source>
        <dbReference type="ARBA" id="ARBA00022777"/>
    </source>
</evidence>
<dbReference type="STRING" id="1121298.SAMN05444401_0218"/>
<evidence type="ECO:0000259" key="12">
    <source>
        <dbReference type="PROSITE" id="PS50109"/>
    </source>
</evidence>
<keyword evidence="10 11" id="KW-0472">Membrane</keyword>
<dbReference type="InterPro" id="IPR003594">
    <property type="entry name" value="HATPase_dom"/>
</dbReference>
<evidence type="ECO:0000256" key="2">
    <source>
        <dbReference type="ARBA" id="ARBA00004651"/>
    </source>
</evidence>
<keyword evidence="7" id="KW-0418">Kinase</keyword>
<feature type="transmembrane region" description="Helical" evidence="11">
    <location>
        <begin position="16"/>
        <end position="35"/>
    </location>
</feature>
<dbReference type="OrthoDB" id="9780487at2"/>
<keyword evidence="14" id="KW-1185">Reference proteome</keyword>
<dbReference type="InterPro" id="IPR050351">
    <property type="entry name" value="BphY/WalK/GraS-like"/>
</dbReference>
<comment type="subcellular location">
    <subcellularLocation>
        <location evidence="2">Cell membrane</location>
        <topology evidence="2">Multi-pass membrane protein</topology>
    </subcellularLocation>
</comment>
<reference evidence="13 14" key="1">
    <citation type="submission" date="2016-11" db="EMBL/GenBank/DDBJ databases">
        <authorList>
            <person name="Jaros S."/>
            <person name="Januszkiewicz K."/>
            <person name="Wedrychowicz H."/>
        </authorList>
    </citation>
    <scope>NUCLEOTIDE SEQUENCE [LARGE SCALE GENOMIC DNA]</scope>
    <source>
        <strain evidence="13 14">DSM 21864</strain>
    </source>
</reference>
<feature type="transmembrane region" description="Helical" evidence="11">
    <location>
        <begin position="41"/>
        <end position="61"/>
    </location>
</feature>
<evidence type="ECO:0000256" key="4">
    <source>
        <dbReference type="ARBA" id="ARBA00022475"/>
    </source>
</evidence>
<evidence type="ECO:0000256" key="5">
    <source>
        <dbReference type="ARBA" id="ARBA00022679"/>
    </source>
</evidence>
<evidence type="ECO:0000256" key="11">
    <source>
        <dbReference type="SAM" id="Phobius"/>
    </source>
</evidence>
<name>A0A1M6NHT7_9CLOT</name>
<comment type="catalytic activity">
    <reaction evidence="1">
        <text>ATP + protein L-histidine = ADP + protein N-phospho-L-histidine.</text>
        <dbReference type="EC" id="2.7.13.3"/>
    </reaction>
</comment>
<dbReference type="InterPro" id="IPR036890">
    <property type="entry name" value="HATPase_C_sf"/>
</dbReference>
<sequence length="338" mass="39479">MSLSKLIGAVLKKEKVSIFIYLFSCLSIMLFYYFLYNGKFMLYPVLLCFFCLMVYLIYKLCVYNSFYESLKEIRTSPSFNLDKDSNFEEVFNEIRTIHNDYISKIYALENNYEEKEKLLIQWIHNMKTSVAVINLAIDKLPNEDAAKDIRNENSLLQNNLEGVLNIFRLGEFSKDYVPEAINLKKLVKESINLQKRNFIYSNVFPEVNIPEDYFILSDKKWSKYVIEQVISNAIKYSFSGGKVCFYTEENDYEITLYIQDSGVGIKKEELSRVFEAFFTGRNGRREEKSTGIGLYMSKNICDNLNNKIEITSEVSKGTTVSITYLKQEKPFTHVRLGK</sequence>
<evidence type="ECO:0000256" key="10">
    <source>
        <dbReference type="ARBA" id="ARBA00023136"/>
    </source>
</evidence>
<dbReference type="GO" id="GO:0000155">
    <property type="term" value="F:phosphorelay sensor kinase activity"/>
    <property type="evidence" value="ECO:0007669"/>
    <property type="project" value="TreeGrafter"/>
</dbReference>
<dbReference type="SUPFAM" id="SSF55874">
    <property type="entry name" value="ATPase domain of HSP90 chaperone/DNA topoisomerase II/histidine kinase"/>
    <property type="match status" value="1"/>
</dbReference>
<dbReference type="Proteomes" id="UP000184080">
    <property type="component" value="Unassembled WGS sequence"/>
</dbReference>
<evidence type="ECO:0000256" key="9">
    <source>
        <dbReference type="ARBA" id="ARBA00023012"/>
    </source>
</evidence>
<dbReference type="AlphaFoldDB" id="A0A1M6NHT7"/>
<evidence type="ECO:0000313" key="13">
    <source>
        <dbReference type="EMBL" id="SHJ95196.1"/>
    </source>
</evidence>
<dbReference type="GO" id="GO:0016036">
    <property type="term" value="P:cellular response to phosphate starvation"/>
    <property type="evidence" value="ECO:0007669"/>
    <property type="project" value="TreeGrafter"/>
</dbReference>
<evidence type="ECO:0000313" key="14">
    <source>
        <dbReference type="Proteomes" id="UP000184080"/>
    </source>
</evidence>
<dbReference type="InterPro" id="IPR005467">
    <property type="entry name" value="His_kinase_dom"/>
</dbReference>